<evidence type="ECO:0000256" key="4">
    <source>
        <dbReference type="ARBA" id="ARBA00022692"/>
    </source>
</evidence>
<feature type="compositionally biased region" description="Low complexity" evidence="8">
    <location>
        <begin position="12"/>
        <end position="23"/>
    </location>
</feature>
<name>A0AA96FB97_9MICO</name>
<dbReference type="PROSITE" id="PS51779">
    <property type="entry name" value="POTRA"/>
    <property type="match status" value="1"/>
</dbReference>
<dbReference type="Proteomes" id="UP001303408">
    <property type="component" value="Chromosome"/>
</dbReference>
<dbReference type="RefSeq" id="WP_313541842.1">
    <property type="nucleotide sequence ID" value="NZ_CP134880.1"/>
</dbReference>
<evidence type="ECO:0000313" key="11">
    <source>
        <dbReference type="EMBL" id="WNM26222.1"/>
    </source>
</evidence>
<evidence type="ECO:0000259" key="10">
    <source>
        <dbReference type="PROSITE" id="PS51779"/>
    </source>
</evidence>
<evidence type="ECO:0000256" key="9">
    <source>
        <dbReference type="SAM" id="Phobius"/>
    </source>
</evidence>
<evidence type="ECO:0000256" key="8">
    <source>
        <dbReference type="SAM" id="MobiDB-lite"/>
    </source>
</evidence>
<keyword evidence="6 9" id="KW-0472">Membrane</keyword>
<reference evidence="11" key="1">
    <citation type="submission" date="2023-09" db="EMBL/GenBank/DDBJ databases">
        <title>Demequina sp. a novel bacteria isolated from Capsicum annuum.</title>
        <authorList>
            <person name="Humaira Z."/>
            <person name="Lee J."/>
            <person name="Cho D."/>
        </authorList>
    </citation>
    <scope>NUCLEOTIDE SEQUENCE</scope>
    <source>
        <strain evidence="11">PMTSA13</strain>
    </source>
</reference>
<feature type="region of interest" description="Disordered" evidence="8">
    <location>
        <begin position="1"/>
        <end position="48"/>
    </location>
</feature>
<keyword evidence="2" id="KW-1003">Cell membrane</keyword>
<evidence type="ECO:0000256" key="3">
    <source>
        <dbReference type="ARBA" id="ARBA00022618"/>
    </source>
</evidence>
<evidence type="ECO:0000256" key="5">
    <source>
        <dbReference type="ARBA" id="ARBA00022989"/>
    </source>
</evidence>
<evidence type="ECO:0000256" key="7">
    <source>
        <dbReference type="ARBA" id="ARBA00023306"/>
    </source>
</evidence>
<dbReference type="InterPro" id="IPR005548">
    <property type="entry name" value="Cell_div_FtsQ/DivIB_C"/>
</dbReference>
<keyword evidence="7" id="KW-0131">Cell cycle</keyword>
<dbReference type="KEGG" id="dcp:RN607_08415"/>
<dbReference type="Pfam" id="PF03799">
    <property type="entry name" value="FtsQ_DivIB_C"/>
    <property type="match status" value="1"/>
</dbReference>
<accession>A0AA96FB97</accession>
<dbReference type="GO" id="GO:0051301">
    <property type="term" value="P:cell division"/>
    <property type="evidence" value="ECO:0007669"/>
    <property type="project" value="UniProtKB-KW"/>
</dbReference>
<feature type="transmembrane region" description="Helical" evidence="9">
    <location>
        <begin position="115"/>
        <end position="134"/>
    </location>
</feature>
<dbReference type="GO" id="GO:0005886">
    <property type="term" value="C:plasma membrane"/>
    <property type="evidence" value="ECO:0007669"/>
    <property type="project" value="TreeGrafter"/>
</dbReference>
<dbReference type="InterPro" id="IPR034746">
    <property type="entry name" value="POTRA"/>
</dbReference>
<dbReference type="InterPro" id="IPR013685">
    <property type="entry name" value="POTRA_FtsQ_type"/>
</dbReference>
<keyword evidence="3 11" id="KW-0132">Cell division</keyword>
<dbReference type="AlphaFoldDB" id="A0AA96FB97"/>
<organism evidence="11">
    <name type="scientific">Demequina capsici</name>
    <dbReference type="NCBI Taxonomy" id="3075620"/>
    <lineage>
        <taxon>Bacteria</taxon>
        <taxon>Bacillati</taxon>
        <taxon>Actinomycetota</taxon>
        <taxon>Actinomycetes</taxon>
        <taxon>Micrococcales</taxon>
        <taxon>Demequinaceae</taxon>
        <taxon>Demequina</taxon>
    </lineage>
</organism>
<gene>
    <name evidence="11" type="ORF">RN607_08415</name>
</gene>
<keyword evidence="4 9" id="KW-0812">Transmembrane</keyword>
<dbReference type="InterPro" id="IPR050487">
    <property type="entry name" value="FtsQ_DivIB"/>
</dbReference>
<dbReference type="Pfam" id="PF08478">
    <property type="entry name" value="POTRA_1"/>
    <property type="match status" value="1"/>
</dbReference>
<dbReference type="PANTHER" id="PTHR37820:SF1">
    <property type="entry name" value="CELL DIVISION PROTEIN FTSQ"/>
    <property type="match status" value="1"/>
</dbReference>
<sequence length="335" mass="35222">MPDRPTTPARPPGVKGRPVVPKPGARDAPARVVPTSERRRPVSEMAETRTAVRVQENAAGPAAENPRTTTAVDPEVFTRVGGRETDGVTLRMRERLAEKRSAERRLVLRRWGRRGAVVAALLLLVWAVVMSPFLRFDASAAEISGSGPYVDTAAVDAAVAQYDGDSLALVDTAALVASLQAIPGIADATVERLWPSTLRIDIDARVPVAAVPVADGGYAIVDDSATTVTTVTDAPTDLPVVNVPLGDGSDRVLDAVLGVIDELPVDLRARVQDINADSEDSVSFTLRDGPQVEWGGVEDSATKAQVLVVLLGSPEASSAAVIDVSAPTLPITRAQ</sequence>
<proteinExistence type="predicted"/>
<dbReference type="PANTHER" id="PTHR37820">
    <property type="entry name" value="CELL DIVISION PROTEIN DIVIB"/>
    <property type="match status" value="1"/>
</dbReference>
<protein>
    <submittedName>
        <fullName evidence="11">Cell division protein FtsQ/DivIB</fullName>
    </submittedName>
</protein>
<dbReference type="Gene3D" id="3.10.20.310">
    <property type="entry name" value="membrane protein fhac"/>
    <property type="match status" value="1"/>
</dbReference>
<evidence type="ECO:0000256" key="2">
    <source>
        <dbReference type="ARBA" id="ARBA00022475"/>
    </source>
</evidence>
<evidence type="ECO:0000256" key="1">
    <source>
        <dbReference type="ARBA" id="ARBA00004370"/>
    </source>
</evidence>
<keyword evidence="5 9" id="KW-1133">Transmembrane helix</keyword>
<evidence type="ECO:0000256" key="6">
    <source>
        <dbReference type="ARBA" id="ARBA00023136"/>
    </source>
</evidence>
<dbReference type="EMBL" id="CP134880">
    <property type="protein sequence ID" value="WNM26222.1"/>
    <property type="molecule type" value="Genomic_DNA"/>
</dbReference>
<feature type="domain" description="POTRA" evidence="10">
    <location>
        <begin position="136"/>
        <end position="205"/>
    </location>
</feature>
<comment type="subcellular location">
    <subcellularLocation>
        <location evidence="1">Membrane</location>
    </subcellularLocation>
</comment>